<sequence length="125" mass="14423">MTYKLYGDFEANPHTRQNCRIMCGSFETYQDAVEYARDVSYSFIEITDQYGNLVDASGCSMNTGNNFALFAGSDYYPSGGYHDLRAKSHSIDELRDLMKKQFNGRFDWWHIANLNTHTIVESGYR</sequence>
<accession>A0A2I6UG60</accession>
<dbReference type="EMBL" id="MG746602">
    <property type="protein sequence ID" value="AUO78897.1"/>
    <property type="molecule type" value="Genomic_DNA"/>
</dbReference>
<evidence type="ECO:0000313" key="2">
    <source>
        <dbReference type="Proteomes" id="UP000240294"/>
    </source>
</evidence>
<name>A0A2I6UG60_9CAUD</name>
<dbReference type="Proteomes" id="UP000240294">
    <property type="component" value="Genome"/>
</dbReference>
<evidence type="ECO:0000313" key="1">
    <source>
        <dbReference type="EMBL" id="AUO78897.1"/>
    </source>
</evidence>
<proteinExistence type="predicted"/>
<reference evidence="2" key="1">
    <citation type="submission" date="2018-01" db="EMBL/GenBank/DDBJ databases">
        <title>Direct submission.</title>
        <authorList>
            <person name="Ciacci N."/>
        </authorList>
    </citation>
    <scope>NUCLEOTIDE SEQUENCE [LARGE SCALE GENOMIC DNA]</scope>
</reference>
<keyword evidence="2" id="KW-1185">Reference proteome</keyword>
<protein>
    <submittedName>
        <fullName evidence="1">Uncharacterized protein</fullName>
    </submittedName>
</protein>
<organism evidence="1 2">
    <name type="scientific">Klebsiella phage vB_Kpn_F48</name>
    <dbReference type="NCBI Taxonomy" id="2070028"/>
    <lineage>
        <taxon>Viruses</taxon>
        <taxon>Duplodnaviria</taxon>
        <taxon>Heunggongvirae</taxon>
        <taxon>Uroviricota</taxon>
        <taxon>Caudoviricetes</taxon>
        <taxon>Marfavirus</taxon>
        <taxon>Marfavirus F48</taxon>
    </lineage>
</organism>
<gene>
    <name evidence="1" type="ORF">vBKpnF48_272</name>
</gene>